<dbReference type="PROSITE" id="PS51257">
    <property type="entry name" value="PROKAR_LIPOPROTEIN"/>
    <property type="match status" value="1"/>
</dbReference>
<protein>
    <submittedName>
        <fullName evidence="1">DUF4249 family protein</fullName>
    </submittedName>
</protein>
<dbReference type="Proteomes" id="UP001596043">
    <property type="component" value="Unassembled WGS sequence"/>
</dbReference>
<name>A0ABV9HYH4_9FLAO</name>
<dbReference type="EMBL" id="JBHSFV010000005">
    <property type="protein sequence ID" value="MFC4634309.1"/>
    <property type="molecule type" value="Genomic_DNA"/>
</dbReference>
<accession>A0ABV9HYH4</accession>
<comment type="caution">
    <text evidence="1">The sequence shown here is derived from an EMBL/GenBank/DDBJ whole genome shotgun (WGS) entry which is preliminary data.</text>
</comment>
<keyword evidence="2" id="KW-1185">Reference proteome</keyword>
<dbReference type="RefSeq" id="WP_379978532.1">
    <property type="nucleotide sequence ID" value="NZ_JBHSFV010000005.1"/>
</dbReference>
<gene>
    <name evidence="1" type="ORF">ACFO3O_10345</name>
</gene>
<reference evidence="2" key="1">
    <citation type="journal article" date="2019" name="Int. J. Syst. Evol. Microbiol.">
        <title>The Global Catalogue of Microorganisms (GCM) 10K type strain sequencing project: providing services to taxonomists for standard genome sequencing and annotation.</title>
        <authorList>
            <consortium name="The Broad Institute Genomics Platform"/>
            <consortium name="The Broad Institute Genome Sequencing Center for Infectious Disease"/>
            <person name="Wu L."/>
            <person name="Ma J."/>
        </authorList>
    </citation>
    <scope>NUCLEOTIDE SEQUENCE [LARGE SCALE GENOMIC DNA]</scope>
    <source>
        <strain evidence="2">YJ-61-S</strain>
    </source>
</reference>
<evidence type="ECO:0000313" key="2">
    <source>
        <dbReference type="Proteomes" id="UP001596043"/>
    </source>
</evidence>
<evidence type="ECO:0000313" key="1">
    <source>
        <dbReference type="EMBL" id="MFC4634309.1"/>
    </source>
</evidence>
<proteinExistence type="predicted"/>
<sequence length="295" mass="33301">MRQVIYILLLTMFFTSCEDVVDVDLPTPQPRLVVDALIRLNLEENASPVRFKASTTGAFFDEITPTPLTRMQLVNEDITTAEGVVFLTQDPDNPNEYVPGTDEGGPDPSGIVPNDFFLDGRLILTFEFEDELYLAETRFAPAPPIDAVEQGDGILFDEDDTEVIVTFTDIPQQDNFYIFDFDFTEFLTIEDRFFQDQQFDFSYFYDTNLEAGDVANISILGADESFYNYMGLLIEQSDLTEGGPFQVPVTTVRGNFLKAEGVDNINIFDNVGRPQEFVLGYFAVSQEFKTSITIE</sequence>
<organism evidence="1 2">
    <name type="scientific">Dokdonia ponticola</name>
    <dbReference type="NCBI Taxonomy" id="2041041"/>
    <lineage>
        <taxon>Bacteria</taxon>
        <taxon>Pseudomonadati</taxon>
        <taxon>Bacteroidota</taxon>
        <taxon>Flavobacteriia</taxon>
        <taxon>Flavobacteriales</taxon>
        <taxon>Flavobacteriaceae</taxon>
        <taxon>Dokdonia</taxon>
    </lineage>
</organism>